<dbReference type="Proteomes" id="UP001164746">
    <property type="component" value="Chromosome 10"/>
</dbReference>
<accession>A0ABY7FAS6</accession>
<keyword evidence="3" id="KW-1185">Reference proteome</keyword>
<evidence type="ECO:0000313" key="2">
    <source>
        <dbReference type="EMBL" id="WAR16421.1"/>
    </source>
</evidence>
<name>A0ABY7FAS6_MYAAR</name>
<evidence type="ECO:0000313" key="3">
    <source>
        <dbReference type="Proteomes" id="UP001164746"/>
    </source>
</evidence>
<evidence type="ECO:0000256" key="1">
    <source>
        <dbReference type="SAM" id="MobiDB-lite"/>
    </source>
</evidence>
<organism evidence="2 3">
    <name type="scientific">Mya arenaria</name>
    <name type="common">Soft-shell clam</name>
    <dbReference type="NCBI Taxonomy" id="6604"/>
    <lineage>
        <taxon>Eukaryota</taxon>
        <taxon>Metazoa</taxon>
        <taxon>Spiralia</taxon>
        <taxon>Lophotrochozoa</taxon>
        <taxon>Mollusca</taxon>
        <taxon>Bivalvia</taxon>
        <taxon>Autobranchia</taxon>
        <taxon>Heteroconchia</taxon>
        <taxon>Euheterodonta</taxon>
        <taxon>Imparidentia</taxon>
        <taxon>Neoheterodontei</taxon>
        <taxon>Myida</taxon>
        <taxon>Myoidea</taxon>
        <taxon>Myidae</taxon>
        <taxon>Mya</taxon>
    </lineage>
</organism>
<sequence length="204" mass="22017">NCSRNHDLYSTFIKSDAYIDGSNPPVRRLSSSSQPLQKSKISSSKNSSGSCNSVIRGCDTNACDIPSVHTKGVFKAVDPNCTHICVAQRDFNFIGDCPLTHCDYECAAQRFANRTTVVFLFVQKGITVTRPQDKSEHAPIADPLLCRTMGGESVAGCPQRMEGGTGDDQCPQRMEGGTGDDQCPQRMEGGTGDDQCPQRMEGGT</sequence>
<gene>
    <name evidence="2" type="ORF">MAR_031015</name>
</gene>
<reference evidence="2" key="1">
    <citation type="submission" date="2022-11" db="EMBL/GenBank/DDBJ databases">
        <title>Centuries of genome instability and evolution in soft-shell clam transmissible cancer (bioRxiv).</title>
        <authorList>
            <person name="Hart S.F.M."/>
            <person name="Yonemitsu M.A."/>
            <person name="Giersch R.M."/>
            <person name="Beal B.F."/>
            <person name="Arriagada G."/>
            <person name="Davis B.W."/>
            <person name="Ostrander E.A."/>
            <person name="Goff S.P."/>
            <person name="Metzger M.J."/>
        </authorList>
    </citation>
    <scope>NUCLEOTIDE SEQUENCE</scope>
    <source>
        <strain evidence="2">MELC-2E11</strain>
        <tissue evidence="2">Siphon/mantle</tissue>
    </source>
</reference>
<feature type="non-terminal residue" evidence="2">
    <location>
        <position position="1"/>
    </location>
</feature>
<feature type="compositionally biased region" description="Low complexity" evidence="1">
    <location>
        <begin position="29"/>
        <end position="51"/>
    </location>
</feature>
<feature type="region of interest" description="Disordered" evidence="1">
    <location>
        <begin position="24"/>
        <end position="51"/>
    </location>
</feature>
<proteinExistence type="predicted"/>
<dbReference type="EMBL" id="CP111021">
    <property type="protein sequence ID" value="WAR16421.1"/>
    <property type="molecule type" value="Genomic_DNA"/>
</dbReference>
<feature type="region of interest" description="Disordered" evidence="1">
    <location>
        <begin position="159"/>
        <end position="204"/>
    </location>
</feature>
<protein>
    <submittedName>
        <fullName evidence="2">Uncharacterized protein</fullName>
    </submittedName>
</protein>
<feature type="non-terminal residue" evidence="2">
    <location>
        <position position="204"/>
    </location>
</feature>